<dbReference type="InterPro" id="IPR001173">
    <property type="entry name" value="Glyco_trans_2-like"/>
</dbReference>
<keyword evidence="2" id="KW-0808">Transferase</keyword>
<evidence type="ECO:0000313" key="3">
    <source>
        <dbReference type="Proteomes" id="UP000198963"/>
    </source>
</evidence>
<dbReference type="Gene3D" id="3.90.550.10">
    <property type="entry name" value="Spore Coat Polysaccharide Biosynthesis Protein SpsA, Chain A"/>
    <property type="match status" value="1"/>
</dbReference>
<proteinExistence type="predicted"/>
<keyword evidence="3" id="KW-1185">Reference proteome</keyword>
<dbReference type="PANTHER" id="PTHR22916:SF3">
    <property type="entry name" value="UDP-GLCNAC:BETAGAL BETA-1,3-N-ACETYLGLUCOSAMINYLTRANSFERASE-LIKE PROTEIN 1"/>
    <property type="match status" value="1"/>
</dbReference>
<dbReference type="Pfam" id="PF00535">
    <property type="entry name" value="Glycos_transf_2"/>
    <property type="match status" value="1"/>
</dbReference>
<dbReference type="SUPFAM" id="SSF53448">
    <property type="entry name" value="Nucleotide-diphospho-sugar transferases"/>
    <property type="match status" value="1"/>
</dbReference>
<dbReference type="Proteomes" id="UP000198963">
    <property type="component" value="Chromosome I"/>
</dbReference>
<sequence>MVSICMITYGHERYILQAITSILNQKCNFEFEIILSNDCSPDNTDSIVFDFIKEENLSNKIKYFSHKQNLGITPNFVFALQKCKAKYIAICEGDDYWTDPLKLQKQVDFLEQNNNFSGVATNSLVKYEGSTKEHLFRKKLKSNLQTNDLLESRHFHTATFLFRKTAFRNDFPKQVLSADRTLFLLVSCFGSIKLLDDVTAVYRKNDGGISRQVTSEQMILDYNIAKYIKTYNTDFNIYRLKSFISKTVVDYSHKIYLIDFLRASSYLVYYNFMMKNGFRNKLSSIKSSFKFLLKKMNKVRF</sequence>
<protein>
    <submittedName>
        <fullName evidence="2">Glycosyltransferase involved in cell wall bisynthesis</fullName>
    </submittedName>
</protein>
<dbReference type="PANTHER" id="PTHR22916">
    <property type="entry name" value="GLYCOSYLTRANSFERASE"/>
    <property type="match status" value="1"/>
</dbReference>
<dbReference type="GO" id="GO:0016758">
    <property type="term" value="F:hexosyltransferase activity"/>
    <property type="evidence" value="ECO:0007669"/>
    <property type="project" value="UniProtKB-ARBA"/>
</dbReference>
<dbReference type="EMBL" id="LT629774">
    <property type="protein sequence ID" value="SDS83821.1"/>
    <property type="molecule type" value="Genomic_DNA"/>
</dbReference>
<feature type="domain" description="Glycosyltransferase 2-like" evidence="1">
    <location>
        <begin position="3"/>
        <end position="169"/>
    </location>
</feature>
<dbReference type="InterPro" id="IPR029044">
    <property type="entry name" value="Nucleotide-diphossugar_trans"/>
</dbReference>
<dbReference type="STRING" id="1249933.SAMN04489797_2547"/>
<accession>A0A1H1VHI9</accession>
<name>A0A1H1VHI9_9FLAO</name>
<evidence type="ECO:0000313" key="2">
    <source>
        <dbReference type="EMBL" id="SDS83821.1"/>
    </source>
</evidence>
<reference evidence="2 3" key="1">
    <citation type="submission" date="2016-10" db="EMBL/GenBank/DDBJ databases">
        <authorList>
            <person name="Varghese N."/>
            <person name="Submissions S."/>
        </authorList>
    </citation>
    <scope>NUCLEOTIDE SEQUENCE [LARGE SCALE GENOMIC DNA]</scope>
    <source>
        <strain evidence="2 3">RHA_55</strain>
    </source>
</reference>
<organism evidence="2 3">
    <name type="scientific">Winogradskyella sediminis</name>
    <dbReference type="NCBI Taxonomy" id="1382466"/>
    <lineage>
        <taxon>Bacteria</taxon>
        <taxon>Pseudomonadati</taxon>
        <taxon>Bacteroidota</taxon>
        <taxon>Flavobacteriia</taxon>
        <taxon>Flavobacteriales</taxon>
        <taxon>Flavobacteriaceae</taxon>
        <taxon>Winogradskyella</taxon>
    </lineage>
</organism>
<evidence type="ECO:0000259" key="1">
    <source>
        <dbReference type="Pfam" id="PF00535"/>
    </source>
</evidence>
<dbReference type="AlphaFoldDB" id="A0A1H1VHI9"/>
<gene>
    <name evidence="2" type="ORF">SAMN04489797_2547</name>
</gene>